<organism evidence="1 2">
    <name type="scientific">Posidoniimonas corsicana</name>
    <dbReference type="NCBI Taxonomy" id="1938618"/>
    <lineage>
        <taxon>Bacteria</taxon>
        <taxon>Pseudomonadati</taxon>
        <taxon>Planctomycetota</taxon>
        <taxon>Planctomycetia</taxon>
        <taxon>Pirellulales</taxon>
        <taxon>Lacipirellulaceae</taxon>
        <taxon>Posidoniimonas</taxon>
    </lineage>
</organism>
<dbReference type="PROSITE" id="PS01332">
    <property type="entry name" value="HTH_RRF2_1"/>
    <property type="match status" value="1"/>
</dbReference>
<dbReference type="GO" id="GO:0003700">
    <property type="term" value="F:DNA-binding transcription factor activity"/>
    <property type="evidence" value="ECO:0007669"/>
    <property type="project" value="TreeGrafter"/>
</dbReference>
<keyword evidence="2" id="KW-1185">Reference proteome</keyword>
<dbReference type="InterPro" id="IPR036390">
    <property type="entry name" value="WH_DNA-bd_sf"/>
</dbReference>
<name>A0A5C5V3H0_9BACT</name>
<sequence length="171" mass="18006">MKLTRTAEYALSALLQLAEHPPGTPVSSHLLAREAQFPERYFLQVLRSLVTHGLLKSMRGVDGGYTLCVPLSEISLLRVIEITDGPLDSAPVQSAALPGRVLDRVNQTMAGIAAGAKSRLAMVSLADLAAEETPAALTPVSRADGADFGPEFHLPGCGCSGGVETRQTVDN</sequence>
<proteinExistence type="predicted"/>
<dbReference type="Proteomes" id="UP000316714">
    <property type="component" value="Unassembled WGS sequence"/>
</dbReference>
<accession>A0A5C5V3H0</accession>
<evidence type="ECO:0000313" key="1">
    <source>
        <dbReference type="EMBL" id="TWT32479.1"/>
    </source>
</evidence>
<dbReference type="OrthoDB" id="270199at2"/>
<dbReference type="InterPro" id="IPR000944">
    <property type="entry name" value="Tscrpt_reg_Rrf2"/>
</dbReference>
<comment type="caution">
    <text evidence="1">The sequence shown here is derived from an EMBL/GenBank/DDBJ whole genome shotgun (WGS) entry which is preliminary data.</text>
</comment>
<dbReference type="NCBIfam" id="TIGR00738">
    <property type="entry name" value="rrf2_super"/>
    <property type="match status" value="1"/>
</dbReference>
<dbReference type="GO" id="GO:0005829">
    <property type="term" value="C:cytosol"/>
    <property type="evidence" value="ECO:0007669"/>
    <property type="project" value="TreeGrafter"/>
</dbReference>
<dbReference type="Pfam" id="PF02082">
    <property type="entry name" value="Rrf2"/>
    <property type="match status" value="1"/>
</dbReference>
<dbReference type="Gene3D" id="1.10.10.10">
    <property type="entry name" value="Winged helix-like DNA-binding domain superfamily/Winged helix DNA-binding domain"/>
    <property type="match status" value="1"/>
</dbReference>
<dbReference type="AlphaFoldDB" id="A0A5C5V3H0"/>
<dbReference type="PANTHER" id="PTHR33221:SF15">
    <property type="entry name" value="HTH-TYPE TRANSCRIPTIONAL REGULATOR YWGB-RELATED"/>
    <property type="match status" value="1"/>
</dbReference>
<dbReference type="RefSeq" id="WP_146567880.1">
    <property type="nucleotide sequence ID" value="NZ_SIHJ01000003.1"/>
</dbReference>
<evidence type="ECO:0000313" key="2">
    <source>
        <dbReference type="Proteomes" id="UP000316714"/>
    </source>
</evidence>
<reference evidence="1 2" key="1">
    <citation type="submission" date="2019-02" db="EMBL/GenBank/DDBJ databases">
        <title>Deep-cultivation of Planctomycetes and their phenomic and genomic characterization uncovers novel biology.</title>
        <authorList>
            <person name="Wiegand S."/>
            <person name="Jogler M."/>
            <person name="Boedeker C."/>
            <person name="Pinto D."/>
            <person name="Vollmers J."/>
            <person name="Rivas-Marin E."/>
            <person name="Kohn T."/>
            <person name="Peeters S.H."/>
            <person name="Heuer A."/>
            <person name="Rast P."/>
            <person name="Oberbeckmann S."/>
            <person name="Bunk B."/>
            <person name="Jeske O."/>
            <person name="Meyerdierks A."/>
            <person name="Storesund J.E."/>
            <person name="Kallscheuer N."/>
            <person name="Luecker S."/>
            <person name="Lage O.M."/>
            <person name="Pohl T."/>
            <person name="Merkel B.J."/>
            <person name="Hornburger P."/>
            <person name="Mueller R.-W."/>
            <person name="Bruemmer F."/>
            <person name="Labrenz M."/>
            <person name="Spormann A.M."/>
            <person name="Op Den Camp H."/>
            <person name="Overmann J."/>
            <person name="Amann R."/>
            <person name="Jetten M.S.M."/>
            <person name="Mascher T."/>
            <person name="Medema M.H."/>
            <person name="Devos D.P."/>
            <person name="Kaster A.-K."/>
            <person name="Ovreas L."/>
            <person name="Rohde M."/>
            <person name="Galperin M.Y."/>
            <person name="Jogler C."/>
        </authorList>
    </citation>
    <scope>NUCLEOTIDE SEQUENCE [LARGE SCALE GENOMIC DNA]</scope>
    <source>
        <strain evidence="1 2">KOR34</strain>
    </source>
</reference>
<protein>
    <submittedName>
        <fullName evidence="1">HTH-type transcriptional regulator CymR</fullName>
    </submittedName>
</protein>
<gene>
    <name evidence="1" type="primary">cymR_3</name>
    <name evidence="1" type="ORF">KOR34_42420</name>
</gene>
<dbReference type="InterPro" id="IPR030489">
    <property type="entry name" value="TR_Rrf2-type_CS"/>
</dbReference>
<dbReference type="PROSITE" id="PS51197">
    <property type="entry name" value="HTH_RRF2_2"/>
    <property type="match status" value="1"/>
</dbReference>
<dbReference type="SUPFAM" id="SSF46785">
    <property type="entry name" value="Winged helix' DNA-binding domain"/>
    <property type="match status" value="1"/>
</dbReference>
<dbReference type="EMBL" id="SIHJ01000003">
    <property type="protein sequence ID" value="TWT32479.1"/>
    <property type="molecule type" value="Genomic_DNA"/>
</dbReference>
<dbReference type="PANTHER" id="PTHR33221">
    <property type="entry name" value="WINGED HELIX-TURN-HELIX TRANSCRIPTIONAL REGULATOR, RRF2 FAMILY"/>
    <property type="match status" value="1"/>
</dbReference>
<dbReference type="InterPro" id="IPR036388">
    <property type="entry name" value="WH-like_DNA-bd_sf"/>
</dbReference>